<feature type="compositionally biased region" description="Low complexity" evidence="1">
    <location>
        <begin position="27"/>
        <end position="61"/>
    </location>
</feature>
<keyword evidence="4" id="KW-1185">Reference proteome</keyword>
<dbReference type="RefSeq" id="XP_060122882.1">
    <property type="nucleotide sequence ID" value="XM_060266899.1"/>
</dbReference>
<sequence>MRLFVWIAVAALVSCASAQNASPTQMSSSAAASSSGGNSSSVASGNSTASNSTSASGNSTSGPPPITGTVGEIKTGGLAGTASAPMPVGTAAGPDDTHFVSAAQQVMGSVAFPLAAAARGCSSKCAGAFVRTAS</sequence>
<feature type="region of interest" description="Disordered" evidence="1">
    <location>
        <begin position="26"/>
        <end position="91"/>
    </location>
</feature>
<feature type="chain" id="PRO_5042109379" evidence="2">
    <location>
        <begin position="19"/>
        <end position="134"/>
    </location>
</feature>
<organism evidence="3 4">
    <name type="scientific">Malassezia japonica</name>
    <dbReference type="NCBI Taxonomy" id="223818"/>
    <lineage>
        <taxon>Eukaryota</taxon>
        <taxon>Fungi</taxon>
        <taxon>Dikarya</taxon>
        <taxon>Basidiomycota</taxon>
        <taxon>Ustilaginomycotina</taxon>
        <taxon>Malasseziomycetes</taxon>
        <taxon>Malasseziales</taxon>
        <taxon>Malasseziaceae</taxon>
        <taxon>Malassezia</taxon>
    </lineage>
</organism>
<reference evidence="3" key="1">
    <citation type="submission" date="2023-03" db="EMBL/GenBank/DDBJ databases">
        <title>Mating type loci evolution in Malassezia.</title>
        <authorList>
            <person name="Coelho M.A."/>
        </authorList>
    </citation>
    <scope>NUCLEOTIDE SEQUENCE</scope>
    <source>
        <strain evidence="3">CBS 9431</strain>
    </source>
</reference>
<name>A0AAF0EZP8_9BASI</name>
<evidence type="ECO:0000313" key="3">
    <source>
        <dbReference type="EMBL" id="WFD39985.1"/>
    </source>
</evidence>
<gene>
    <name evidence="3" type="ORF">MJAP1_002967</name>
</gene>
<dbReference type="AlphaFoldDB" id="A0AAF0EZP8"/>
<protein>
    <submittedName>
        <fullName evidence="3">Uncharacterized protein</fullName>
    </submittedName>
</protein>
<keyword evidence="2" id="KW-0732">Signal</keyword>
<accession>A0AAF0EZP8</accession>
<dbReference type="EMBL" id="CP119962">
    <property type="protein sequence ID" value="WFD39985.1"/>
    <property type="molecule type" value="Genomic_DNA"/>
</dbReference>
<dbReference type="Proteomes" id="UP001217754">
    <property type="component" value="Chromosome 5"/>
</dbReference>
<dbReference type="GeneID" id="85226618"/>
<dbReference type="PROSITE" id="PS51257">
    <property type="entry name" value="PROKAR_LIPOPROTEIN"/>
    <property type="match status" value="1"/>
</dbReference>
<evidence type="ECO:0000256" key="2">
    <source>
        <dbReference type="SAM" id="SignalP"/>
    </source>
</evidence>
<feature type="signal peptide" evidence="2">
    <location>
        <begin position="1"/>
        <end position="18"/>
    </location>
</feature>
<evidence type="ECO:0000256" key="1">
    <source>
        <dbReference type="SAM" id="MobiDB-lite"/>
    </source>
</evidence>
<evidence type="ECO:0000313" key="4">
    <source>
        <dbReference type="Proteomes" id="UP001217754"/>
    </source>
</evidence>
<proteinExistence type="predicted"/>